<dbReference type="InterPro" id="IPR011335">
    <property type="entry name" value="Restrct_endonuc-II-like"/>
</dbReference>
<dbReference type="RefSeq" id="WP_134763054.1">
    <property type="nucleotide sequence ID" value="NZ_SOZD01000005.1"/>
</dbReference>
<dbReference type="InterPro" id="IPR012296">
    <property type="entry name" value="Nuclease_put_TT1808"/>
</dbReference>
<protein>
    <submittedName>
        <fullName evidence="3">Uma2 family endonuclease</fullName>
    </submittedName>
</protein>
<dbReference type="InterPro" id="IPR008538">
    <property type="entry name" value="Uma2"/>
</dbReference>
<dbReference type="EMBL" id="SOZD01000005">
    <property type="protein sequence ID" value="TFF20404.1"/>
    <property type="molecule type" value="Genomic_DNA"/>
</dbReference>
<keyword evidence="3" id="KW-0378">Hydrolase</keyword>
<dbReference type="AlphaFoldDB" id="A0A4Y8RE95"/>
<feature type="domain" description="Putative restriction endonuclease" evidence="2">
    <location>
        <begin position="48"/>
        <end position="201"/>
    </location>
</feature>
<proteinExistence type="predicted"/>
<dbReference type="CDD" id="cd06260">
    <property type="entry name" value="DUF820-like"/>
    <property type="match status" value="1"/>
</dbReference>
<accession>A0A4Y8RE95</accession>
<gene>
    <name evidence="3" type="ORF">E3C22_15920</name>
</gene>
<organism evidence="3 4">
    <name type="scientific">Jiella endophytica</name>
    <dbReference type="NCBI Taxonomy" id="2558362"/>
    <lineage>
        <taxon>Bacteria</taxon>
        <taxon>Pseudomonadati</taxon>
        <taxon>Pseudomonadota</taxon>
        <taxon>Alphaproteobacteria</taxon>
        <taxon>Hyphomicrobiales</taxon>
        <taxon>Aurantimonadaceae</taxon>
        <taxon>Jiella</taxon>
    </lineage>
</organism>
<evidence type="ECO:0000313" key="4">
    <source>
        <dbReference type="Proteomes" id="UP000298179"/>
    </source>
</evidence>
<name>A0A4Y8RE95_9HYPH</name>
<evidence type="ECO:0000259" key="2">
    <source>
        <dbReference type="Pfam" id="PF05685"/>
    </source>
</evidence>
<dbReference type="PANTHER" id="PTHR35400:SF3">
    <property type="entry name" value="SLL1072 PROTEIN"/>
    <property type="match status" value="1"/>
</dbReference>
<dbReference type="PANTHER" id="PTHR35400">
    <property type="entry name" value="SLR1083 PROTEIN"/>
    <property type="match status" value="1"/>
</dbReference>
<keyword evidence="4" id="KW-1185">Reference proteome</keyword>
<keyword evidence="3" id="KW-0540">Nuclease</keyword>
<dbReference type="Proteomes" id="UP000298179">
    <property type="component" value="Unassembled WGS sequence"/>
</dbReference>
<comment type="caution">
    <text evidence="3">The sequence shown here is derived from an EMBL/GenBank/DDBJ whole genome shotgun (WGS) entry which is preliminary data.</text>
</comment>
<sequence length="206" mass="22689">MSALEHYPEPVLSSREGSLPRTTQAAEGLLRRPFTVAEIEAMVAAGIMDEHERVELIGGELVPMSAKGIRHERLKTFVMMELARKLPEDLTFTPETTFRLSIDTFLEPDFVVYEKAGGLETLDGSNALLVIEIGDSSLGWDRGRKAAIYAGFGVRELWVIDAVRLQTRVFREPAPTGYRRIVDLGADAALEAAAIPGLAIRLSDHN</sequence>
<reference evidence="3 4" key="1">
    <citation type="submission" date="2019-03" db="EMBL/GenBank/DDBJ databases">
        <title>Jiella endophytica sp. nov., a novel endophytic bacterium isolated from root of Ficus microcarpa Linn. f.</title>
        <authorList>
            <person name="Tuo L."/>
        </authorList>
    </citation>
    <scope>NUCLEOTIDE SEQUENCE [LARGE SCALE GENOMIC DNA]</scope>
    <source>
        <strain evidence="3 4">CBS5Q-3</strain>
    </source>
</reference>
<keyword evidence="3" id="KW-0255">Endonuclease</keyword>
<evidence type="ECO:0000256" key="1">
    <source>
        <dbReference type="SAM" id="MobiDB-lite"/>
    </source>
</evidence>
<dbReference type="GO" id="GO:0004519">
    <property type="term" value="F:endonuclease activity"/>
    <property type="evidence" value="ECO:0007669"/>
    <property type="project" value="UniProtKB-KW"/>
</dbReference>
<dbReference type="Pfam" id="PF05685">
    <property type="entry name" value="Uma2"/>
    <property type="match status" value="1"/>
</dbReference>
<dbReference type="Gene3D" id="3.90.1570.10">
    <property type="entry name" value="tt1808, chain A"/>
    <property type="match status" value="1"/>
</dbReference>
<evidence type="ECO:0000313" key="3">
    <source>
        <dbReference type="EMBL" id="TFF20404.1"/>
    </source>
</evidence>
<dbReference type="OrthoDB" id="196625at2"/>
<feature type="region of interest" description="Disordered" evidence="1">
    <location>
        <begin position="1"/>
        <end position="22"/>
    </location>
</feature>
<dbReference type="SUPFAM" id="SSF52980">
    <property type="entry name" value="Restriction endonuclease-like"/>
    <property type="match status" value="1"/>
</dbReference>